<dbReference type="GO" id="GO:0005856">
    <property type="term" value="C:cytoskeleton"/>
    <property type="evidence" value="ECO:0007669"/>
    <property type="project" value="UniProtKB-SubCell"/>
</dbReference>
<dbReference type="OrthoDB" id="10254713at2759"/>
<keyword evidence="3" id="KW-0963">Cytoplasm</keyword>
<sequence>MWRQRKVRQDFKDATIVHLHKWKGNRQLCENHRGISLLNIAGKIFARILLNRLNGHLEQNLLLESQCGFRRHRGTADMIFAARQLQEKCQKMRTHLVAHYELKVRAAMETKYIQKCAEVAMRQTEGRCRNAEKEILEETRFLRNKLAQDTRCHVELFSWLTTRNSELTLTCEYMAEKEIRDVSAKQEELAALTKKKEECLNNLKALIIEYEHVEKTVLADRRKKEKKRKAEERAQKMLDSAQMIQNWWRTMIVTHDIKLKKKRRKDTNKAKKSTKK</sequence>
<gene>
    <name evidence="7" type="ORF">SSLN_LOCUS4083</name>
</gene>
<dbReference type="InterPro" id="IPR042618">
    <property type="entry name" value="IQCG"/>
</dbReference>
<evidence type="ECO:0000313" key="8">
    <source>
        <dbReference type="Proteomes" id="UP000275846"/>
    </source>
</evidence>
<evidence type="ECO:0000256" key="4">
    <source>
        <dbReference type="ARBA" id="ARBA00023212"/>
    </source>
</evidence>
<name>A0A183SIN5_SCHSO</name>
<evidence type="ECO:0000256" key="6">
    <source>
        <dbReference type="SAM" id="Coils"/>
    </source>
</evidence>
<dbReference type="GO" id="GO:0031514">
    <property type="term" value="C:motile cilium"/>
    <property type="evidence" value="ECO:0007669"/>
    <property type="project" value="TreeGrafter"/>
</dbReference>
<dbReference type="GO" id="GO:0005737">
    <property type="term" value="C:cytoplasm"/>
    <property type="evidence" value="ECO:0007669"/>
    <property type="project" value="TreeGrafter"/>
</dbReference>
<dbReference type="PANTHER" id="PTHR14871:SF1">
    <property type="entry name" value="DYNEIN REGULATORY COMPLEX PROTEIN 9"/>
    <property type="match status" value="1"/>
</dbReference>
<evidence type="ECO:0000256" key="1">
    <source>
        <dbReference type="ARBA" id="ARBA00004245"/>
    </source>
</evidence>
<feature type="coiled-coil region" evidence="6">
    <location>
        <begin position="175"/>
        <end position="216"/>
    </location>
</feature>
<dbReference type="WBParaSite" id="SSLN_0000422701-mRNA-1">
    <property type="protein sequence ID" value="SSLN_0000422701-mRNA-1"/>
    <property type="gene ID" value="SSLN_0000422701"/>
</dbReference>
<accession>A0A183SIN5</accession>
<proteinExistence type="predicted"/>
<evidence type="ECO:0000313" key="7">
    <source>
        <dbReference type="EMBL" id="VDL90468.1"/>
    </source>
</evidence>
<keyword evidence="6" id="KW-0175">Coiled coil</keyword>
<keyword evidence="8" id="KW-1185">Reference proteome</keyword>
<dbReference type="EMBL" id="UYSU01032739">
    <property type="protein sequence ID" value="VDL90468.1"/>
    <property type="molecule type" value="Genomic_DNA"/>
</dbReference>
<dbReference type="Proteomes" id="UP000275846">
    <property type="component" value="Unassembled WGS sequence"/>
</dbReference>
<comment type="subcellular location">
    <subcellularLocation>
        <location evidence="2">Cell projection</location>
    </subcellularLocation>
    <subcellularLocation>
        <location evidence="1">Cytoplasm</location>
        <location evidence="1">Cytoskeleton</location>
    </subcellularLocation>
</comment>
<evidence type="ECO:0000256" key="3">
    <source>
        <dbReference type="ARBA" id="ARBA00022490"/>
    </source>
</evidence>
<evidence type="ECO:0000256" key="5">
    <source>
        <dbReference type="ARBA" id="ARBA00023273"/>
    </source>
</evidence>
<evidence type="ECO:0000313" key="9">
    <source>
        <dbReference type="WBParaSite" id="SSLN_0000422701-mRNA-1"/>
    </source>
</evidence>
<dbReference type="GO" id="GO:0044782">
    <property type="term" value="P:cilium organization"/>
    <property type="evidence" value="ECO:0007669"/>
    <property type="project" value="TreeGrafter"/>
</dbReference>
<reference evidence="7 8" key="2">
    <citation type="submission" date="2018-11" db="EMBL/GenBank/DDBJ databases">
        <authorList>
            <consortium name="Pathogen Informatics"/>
        </authorList>
    </citation>
    <scope>NUCLEOTIDE SEQUENCE [LARGE SCALE GENOMIC DNA]</scope>
    <source>
        <strain evidence="7 8">NST_G2</strain>
    </source>
</reference>
<protein>
    <submittedName>
        <fullName evidence="9">Reverse transcriptase domain-containing protein</fullName>
    </submittedName>
</protein>
<organism evidence="9">
    <name type="scientific">Schistocephalus solidus</name>
    <name type="common">Tapeworm</name>
    <dbReference type="NCBI Taxonomy" id="70667"/>
    <lineage>
        <taxon>Eukaryota</taxon>
        <taxon>Metazoa</taxon>
        <taxon>Spiralia</taxon>
        <taxon>Lophotrochozoa</taxon>
        <taxon>Platyhelminthes</taxon>
        <taxon>Cestoda</taxon>
        <taxon>Eucestoda</taxon>
        <taxon>Diphyllobothriidea</taxon>
        <taxon>Diphyllobothriidae</taxon>
        <taxon>Schistocephalus</taxon>
    </lineage>
</organism>
<keyword evidence="4" id="KW-0206">Cytoskeleton</keyword>
<reference evidence="9" key="1">
    <citation type="submission" date="2016-06" db="UniProtKB">
        <authorList>
            <consortium name="WormBaseParasite"/>
        </authorList>
    </citation>
    <scope>IDENTIFICATION</scope>
</reference>
<dbReference type="AlphaFoldDB" id="A0A183SIN5"/>
<keyword evidence="5" id="KW-0966">Cell projection</keyword>
<dbReference type="PANTHER" id="PTHR14871">
    <property type="entry name" value="DYNEIN REGULATORY COMPLEX PROTEIN 9"/>
    <property type="match status" value="1"/>
</dbReference>
<evidence type="ECO:0000256" key="2">
    <source>
        <dbReference type="ARBA" id="ARBA00004316"/>
    </source>
</evidence>